<evidence type="ECO:0000256" key="3">
    <source>
        <dbReference type="ARBA" id="ARBA00004496"/>
    </source>
</evidence>
<dbReference type="InterPro" id="IPR045249">
    <property type="entry name" value="HARBI1-like"/>
</dbReference>
<evidence type="ECO:0000256" key="9">
    <source>
        <dbReference type="ARBA" id="ARBA00022801"/>
    </source>
</evidence>
<dbReference type="InterPro" id="IPR027806">
    <property type="entry name" value="HARBI1_dom"/>
</dbReference>
<evidence type="ECO:0000256" key="4">
    <source>
        <dbReference type="ARBA" id="ARBA00006958"/>
    </source>
</evidence>
<keyword evidence="10" id="KW-0539">Nucleus</keyword>
<comment type="cofactor">
    <cofactor evidence="1">
        <name>a divalent metal cation</name>
        <dbReference type="ChEBI" id="CHEBI:60240"/>
    </cofactor>
</comment>
<evidence type="ECO:0000256" key="1">
    <source>
        <dbReference type="ARBA" id="ARBA00001968"/>
    </source>
</evidence>
<dbReference type="PANTHER" id="PTHR22930">
    <property type="match status" value="1"/>
</dbReference>
<dbReference type="EMBL" id="JAHFZB010000011">
    <property type="protein sequence ID" value="KAK6484053.1"/>
    <property type="molecule type" value="Genomic_DNA"/>
</dbReference>
<keyword evidence="8" id="KW-0479">Metal-binding</keyword>
<dbReference type="PANTHER" id="PTHR22930:SF267">
    <property type="entry name" value="NUCLEASE HARBI1-RELATED"/>
    <property type="match status" value="1"/>
</dbReference>
<evidence type="ECO:0000313" key="14">
    <source>
        <dbReference type="EMBL" id="KAK6484053.1"/>
    </source>
</evidence>
<comment type="function">
    <text evidence="12">Transposase-derived protein that may have nuclease activity. Does not have transposase activity.</text>
</comment>
<proteinExistence type="inferred from homology"/>
<dbReference type="PRINTS" id="PR02086">
    <property type="entry name" value="PUTNUCHARBI1"/>
</dbReference>
<evidence type="ECO:0000313" key="15">
    <source>
        <dbReference type="Proteomes" id="UP001369086"/>
    </source>
</evidence>
<name>A0ABR0ZGW8_HUSHU</name>
<evidence type="ECO:0000256" key="12">
    <source>
        <dbReference type="ARBA" id="ARBA00045850"/>
    </source>
</evidence>
<accession>A0ABR0ZGW8</accession>
<keyword evidence="6" id="KW-0963">Cytoplasm</keyword>
<comment type="subcellular location">
    <subcellularLocation>
        <location evidence="3">Cytoplasm</location>
    </subcellularLocation>
    <subcellularLocation>
        <location evidence="2">Nucleus</location>
    </subcellularLocation>
</comment>
<evidence type="ECO:0000256" key="2">
    <source>
        <dbReference type="ARBA" id="ARBA00004123"/>
    </source>
</evidence>
<organism evidence="14 15">
    <name type="scientific">Huso huso</name>
    <name type="common">Beluga</name>
    <name type="synonym">Acipenser huso</name>
    <dbReference type="NCBI Taxonomy" id="61971"/>
    <lineage>
        <taxon>Eukaryota</taxon>
        <taxon>Metazoa</taxon>
        <taxon>Chordata</taxon>
        <taxon>Craniata</taxon>
        <taxon>Vertebrata</taxon>
        <taxon>Euteleostomi</taxon>
        <taxon>Actinopterygii</taxon>
        <taxon>Chondrostei</taxon>
        <taxon>Acipenseriformes</taxon>
        <taxon>Acipenseridae</taxon>
        <taxon>Huso</taxon>
    </lineage>
</organism>
<evidence type="ECO:0000256" key="7">
    <source>
        <dbReference type="ARBA" id="ARBA00022722"/>
    </source>
</evidence>
<gene>
    <name evidence="14" type="ORF">HHUSO_G13716</name>
</gene>
<keyword evidence="9" id="KW-0378">Hydrolase</keyword>
<sequence length="313" mass="35468">MAAIHRIVELNRRRRHPHSRLLRSNANIRTNLNQLDILSDREIIRRYRLPRNEILTLLELLTPDLRRSTERNYALTPAVQLLCSLLYYTTGSFLQTIGDGLGLSKASVSRCVQAVTTVLVRHAPEYIRFPRTQADVHDTHRGFHSIANIPQVIGAIDGTLIPIITQRIDEPMYISRKGYSAINVQVICNHEGVITDIVAKWPGDTHDAFIWSNSAISQAAKNGQFGDSWLLGDSGYPLRLYLLTPILHPRNAAEERFSNTHRLTRCIIERTFGVWKMRFRCFDKSSGGLHFTPAKCCAVIVITAMLHNIAVRA</sequence>
<keyword evidence="15" id="KW-1185">Reference proteome</keyword>
<evidence type="ECO:0000256" key="8">
    <source>
        <dbReference type="ARBA" id="ARBA00022723"/>
    </source>
</evidence>
<evidence type="ECO:0000256" key="5">
    <source>
        <dbReference type="ARBA" id="ARBA00015519"/>
    </source>
</evidence>
<dbReference type="InterPro" id="IPR026103">
    <property type="entry name" value="HARBI1_animal"/>
</dbReference>
<dbReference type="Proteomes" id="UP001369086">
    <property type="component" value="Unassembled WGS sequence"/>
</dbReference>
<comment type="similarity">
    <text evidence="4">Belongs to the HARBI1 family.</text>
</comment>
<protein>
    <recommendedName>
        <fullName evidence="5">Putative nuclease HARBI1</fullName>
    </recommendedName>
    <alternativeName>
        <fullName evidence="11">Harbinger transposase-derived nuclease</fullName>
    </alternativeName>
</protein>
<evidence type="ECO:0000259" key="13">
    <source>
        <dbReference type="Pfam" id="PF13359"/>
    </source>
</evidence>
<reference evidence="14 15" key="1">
    <citation type="submission" date="2021-05" db="EMBL/GenBank/DDBJ databases">
        <authorList>
            <person name="Zahm M."/>
            <person name="Klopp C."/>
            <person name="Cabau C."/>
            <person name="Kuhl H."/>
            <person name="Suciu R."/>
            <person name="Ciorpac M."/>
            <person name="Holostenco D."/>
            <person name="Gessner J."/>
            <person name="Wuertz S."/>
            <person name="Hohne C."/>
            <person name="Stock M."/>
            <person name="Gislard M."/>
            <person name="Lluch J."/>
            <person name="Milhes M."/>
            <person name="Lampietro C."/>
            <person name="Lopez Roques C."/>
            <person name="Donnadieu C."/>
            <person name="Du K."/>
            <person name="Schartl M."/>
            <person name="Guiguen Y."/>
        </authorList>
    </citation>
    <scope>NUCLEOTIDE SEQUENCE [LARGE SCALE GENOMIC DNA]</scope>
    <source>
        <strain evidence="14">Hh-F2</strain>
        <tissue evidence="14">Blood</tissue>
    </source>
</reference>
<comment type="caution">
    <text evidence="14">The sequence shown here is derived from an EMBL/GenBank/DDBJ whole genome shotgun (WGS) entry which is preliminary data.</text>
</comment>
<evidence type="ECO:0000256" key="10">
    <source>
        <dbReference type="ARBA" id="ARBA00023242"/>
    </source>
</evidence>
<evidence type="ECO:0000256" key="11">
    <source>
        <dbReference type="ARBA" id="ARBA00030126"/>
    </source>
</evidence>
<keyword evidence="7" id="KW-0540">Nuclease</keyword>
<evidence type="ECO:0000256" key="6">
    <source>
        <dbReference type="ARBA" id="ARBA00022490"/>
    </source>
</evidence>
<dbReference type="Pfam" id="PF13359">
    <property type="entry name" value="DDE_Tnp_4"/>
    <property type="match status" value="1"/>
</dbReference>
<feature type="domain" description="DDE Tnp4" evidence="13">
    <location>
        <begin position="156"/>
        <end position="308"/>
    </location>
</feature>